<protein>
    <recommendedName>
        <fullName evidence="3">Phospholipase D-like domain-containing protein</fullName>
    </recommendedName>
</protein>
<reference evidence="1 2" key="1">
    <citation type="submission" date="2015-09" db="EMBL/GenBank/DDBJ databases">
        <authorList>
            <consortium name="Swine Surveillance"/>
        </authorList>
    </citation>
    <scope>NUCLEOTIDE SEQUENCE [LARGE SCALE GENOMIC DNA]</scope>
    <source>
        <strain evidence="1 2">CECT 7557</strain>
    </source>
</reference>
<evidence type="ECO:0008006" key="3">
    <source>
        <dbReference type="Google" id="ProtNLM"/>
    </source>
</evidence>
<gene>
    <name evidence="1" type="ORF">TRM7557_01258</name>
</gene>
<organism evidence="1 2">
    <name type="scientific">Tritonibacter multivorans</name>
    <dbReference type="NCBI Taxonomy" id="928856"/>
    <lineage>
        <taxon>Bacteria</taxon>
        <taxon>Pseudomonadati</taxon>
        <taxon>Pseudomonadota</taxon>
        <taxon>Alphaproteobacteria</taxon>
        <taxon>Rhodobacterales</taxon>
        <taxon>Paracoccaceae</taxon>
        <taxon>Tritonibacter</taxon>
    </lineage>
</organism>
<proteinExistence type="predicted"/>
<evidence type="ECO:0000313" key="2">
    <source>
        <dbReference type="Proteomes" id="UP000052022"/>
    </source>
</evidence>
<dbReference type="Proteomes" id="UP000052022">
    <property type="component" value="Unassembled WGS sequence"/>
</dbReference>
<evidence type="ECO:0000313" key="1">
    <source>
        <dbReference type="EMBL" id="CUH77199.1"/>
    </source>
</evidence>
<sequence length="263" mass="29603">MKILPGRVRVHPTLHSKIYASEKRAVLGSANASAPGLCWNETGHDEAAAMMKGDDASSAFELAKKFYRKGKSASEEHLQMCRERFGRRTLASTVTCTYNADGDAGRENPIDTFLRRADVFGALPVIISEGNADPKVLEKDWQEQRAESEELPENATFNGLEWSYFQWPLDKRYRGKACLEIHKESNGHLSLHVVQPIFHEGSVGTFARRLSWPDVGDLGQHWRAKVRNIGSDGTLNRVHRALRKKAYLTGWDVYAKYRAKSTS</sequence>
<dbReference type="EMBL" id="CYSD01000018">
    <property type="protein sequence ID" value="CUH77199.1"/>
    <property type="molecule type" value="Genomic_DNA"/>
</dbReference>
<name>A0A0P1G666_9RHOB</name>
<dbReference type="AlphaFoldDB" id="A0A0P1G666"/>
<accession>A0A0P1G666</accession>
<keyword evidence="2" id="KW-1185">Reference proteome</keyword>